<name>A0A2J0YUU3_RHIML</name>
<gene>
    <name evidence="2" type="ORF">CEJ86_28875</name>
</gene>
<evidence type="ECO:0000313" key="2">
    <source>
        <dbReference type="EMBL" id="PJR10710.1"/>
    </source>
</evidence>
<proteinExistence type="predicted"/>
<protein>
    <submittedName>
        <fullName evidence="2">Uncharacterized protein</fullName>
    </submittedName>
</protein>
<comment type="caution">
    <text evidence="2">The sequence shown here is derived from an EMBL/GenBank/DDBJ whole genome shotgun (WGS) entry which is preliminary data.</text>
</comment>
<dbReference type="Proteomes" id="UP000231987">
    <property type="component" value="Unassembled WGS sequence"/>
</dbReference>
<sequence>MRRYFAAQAELESLKAQLAAAPQAAGEAIGVFYDPRQNAEHVADLRRSHRLREEMASLMQRAEAWGRAASGADQNATSEPQSEEWQSFEKRADALFGS</sequence>
<feature type="compositionally biased region" description="Polar residues" evidence="1">
    <location>
        <begin position="72"/>
        <end position="85"/>
    </location>
</feature>
<evidence type="ECO:0000256" key="1">
    <source>
        <dbReference type="SAM" id="MobiDB-lite"/>
    </source>
</evidence>
<dbReference type="AlphaFoldDB" id="A0A2J0YUU3"/>
<evidence type="ECO:0000313" key="3">
    <source>
        <dbReference type="Proteomes" id="UP000231987"/>
    </source>
</evidence>
<reference evidence="2 3" key="1">
    <citation type="submission" date="2017-06" db="EMBL/GenBank/DDBJ databases">
        <title>Ensifer strains isolated from leguminous trees and herbs display diverse denitrification phenotypes with some acting as strong N2O sinks.</title>
        <authorList>
            <person name="Woliy K."/>
            <person name="Mania D."/>
            <person name="Bakken L.R."/>
            <person name="Frostegard A."/>
        </authorList>
    </citation>
    <scope>NUCLEOTIDE SEQUENCE [LARGE SCALE GENOMIC DNA]</scope>
    <source>
        <strain evidence="2 3">AC50a</strain>
    </source>
</reference>
<accession>A0A2J0YUU3</accession>
<feature type="compositionally biased region" description="Basic and acidic residues" evidence="1">
    <location>
        <begin position="87"/>
        <end position="98"/>
    </location>
</feature>
<dbReference type="EMBL" id="NJGD01000022">
    <property type="protein sequence ID" value="PJR10710.1"/>
    <property type="molecule type" value="Genomic_DNA"/>
</dbReference>
<organism evidence="2 3">
    <name type="scientific">Rhizobium meliloti</name>
    <name type="common">Ensifer meliloti</name>
    <name type="synonym">Sinorhizobium meliloti</name>
    <dbReference type="NCBI Taxonomy" id="382"/>
    <lineage>
        <taxon>Bacteria</taxon>
        <taxon>Pseudomonadati</taxon>
        <taxon>Pseudomonadota</taxon>
        <taxon>Alphaproteobacteria</taxon>
        <taxon>Hyphomicrobiales</taxon>
        <taxon>Rhizobiaceae</taxon>
        <taxon>Sinorhizobium/Ensifer group</taxon>
        <taxon>Sinorhizobium</taxon>
    </lineage>
</organism>
<feature type="region of interest" description="Disordered" evidence="1">
    <location>
        <begin position="64"/>
        <end position="98"/>
    </location>
</feature>